<evidence type="ECO:0000313" key="4">
    <source>
        <dbReference type="Proteomes" id="UP000799118"/>
    </source>
</evidence>
<dbReference type="AlphaFoldDB" id="A0A6A4HA86"/>
<evidence type="ECO:0000313" key="2">
    <source>
        <dbReference type="EMBL" id="KAE9395152.1"/>
    </source>
</evidence>
<evidence type="ECO:0000313" key="3">
    <source>
        <dbReference type="EMBL" id="KAE9395965.1"/>
    </source>
</evidence>
<reference evidence="2" key="1">
    <citation type="journal article" date="2019" name="Environ. Microbiol.">
        <title>Fungal ecological strategies reflected in gene transcription - a case study of two litter decomposers.</title>
        <authorList>
            <person name="Barbi F."/>
            <person name="Kohler A."/>
            <person name="Barry K."/>
            <person name="Baskaran P."/>
            <person name="Daum C."/>
            <person name="Fauchery L."/>
            <person name="Ihrmark K."/>
            <person name="Kuo A."/>
            <person name="LaButti K."/>
            <person name="Lipzen A."/>
            <person name="Morin E."/>
            <person name="Grigoriev I.V."/>
            <person name="Henrissat B."/>
            <person name="Lindahl B."/>
            <person name="Martin F."/>
        </authorList>
    </citation>
    <scope>NUCLEOTIDE SEQUENCE</scope>
    <source>
        <strain evidence="2">JB14</strain>
    </source>
</reference>
<name>A0A6A4HA86_9AGAR</name>
<dbReference type="EMBL" id="ML769537">
    <property type="protein sequence ID" value="KAE9395152.1"/>
    <property type="molecule type" value="Genomic_DNA"/>
</dbReference>
<organism evidence="2 4">
    <name type="scientific">Gymnopus androsaceus JB14</name>
    <dbReference type="NCBI Taxonomy" id="1447944"/>
    <lineage>
        <taxon>Eukaryota</taxon>
        <taxon>Fungi</taxon>
        <taxon>Dikarya</taxon>
        <taxon>Basidiomycota</taxon>
        <taxon>Agaricomycotina</taxon>
        <taxon>Agaricomycetes</taxon>
        <taxon>Agaricomycetidae</taxon>
        <taxon>Agaricales</taxon>
        <taxon>Marasmiineae</taxon>
        <taxon>Omphalotaceae</taxon>
        <taxon>Gymnopus</taxon>
    </lineage>
</organism>
<keyword evidence="4" id="KW-1185">Reference proteome</keyword>
<dbReference type="Proteomes" id="UP000799118">
    <property type="component" value="Unassembled WGS sequence"/>
</dbReference>
<protein>
    <submittedName>
        <fullName evidence="2">Uncharacterized protein</fullName>
    </submittedName>
</protein>
<sequence>MCIMRPYHDTTAQREAKESKGTRSTEVERKNGEFYCLVQKWLSPLGTGFDKPWT</sequence>
<proteinExistence type="predicted"/>
<evidence type="ECO:0000256" key="1">
    <source>
        <dbReference type="SAM" id="MobiDB-lite"/>
    </source>
</evidence>
<accession>A0A6A4HA86</accession>
<feature type="region of interest" description="Disordered" evidence="1">
    <location>
        <begin position="1"/>
        <end position="25"/>
    </location>
</feature>
<dbReference type="EMBL" id="ML769521">
    <property type="protein sequence ID" value="KAE9395965.1"/>
    <property type="molecule type" value="Genomic_DNA"/>
</dbReference>
<gene>
    <name evidence="3" type="ORF">BT96DRAFT_922427</name>
    <name evidence="2" type="ORF">BT96DRAFT_923073</name>
</gene>